<evidence type="ECO:0000313" key="9">
    <source>
        <dbReference type="EMBL" id="KAK1732261.1"/>
    </source>
</evidence>
<dbReference type="PANTHER" id="PTHR43700">
    <property type="entry name" value="PHOSPHORIBOSYLAMINOIMIDAZOLE-SUCCINOCARBOXAMIDE SYNTHASE"/>
    <property type="match status" value="1"/>
</dbReference>
<keyword evidence="5" id="KW-0658">Purine biosynthesis</keyword>
<protein>
    <recommendedName>
        <fullName evidence="2">phosphoribosylaminoimidazolesuccinocarboxamide synthase</fullName>
        <ecNumber evidence="2">6.3.2.6</ecNumber>
    </recommendedName>
    <alternativeName>
        <fullName evidence="7">SAICAR synthetase</fullName>
    </alternativeName>
</protein>
<evidence type="ECO:0000256" key="1">
    <source>
        <dbReference type="ARBA" id="ARBA00004672"/>
    </source>
</evidence>
<dbReference type="PROSITE" id="PS01058">
    <property type="entry name" value="SAICAR_SYNTHETASE_2"/>
    <property type="match status" value="1"/>
</dbReference>
<evidence type="ECO:0000256" key="3">
    <source>
        <dbReference type="ARBA" id="ARBA00022598"/>
    </source>
</evidence>
<evidence type="ECO:0000259" key="8">
    <source>
        <dbReference type="Pfam" id="PF01259"/>
    </source>
</evidence>
<dbReference type="GO" id="GO:0004639">
    <property type="term" value="F:phosphoribosylaminoimidazolesuccinocarboxamide synthase activity"/>
    <property type="evidence" value="ECO:0007669"/>
    <property type="project" value="UniProtKB-EC"/>
</dbReference>
<sequence>MTESINQAHVDKIVAAYDASLQITGDNVVFDAAKGVAPVRLTGKVRDRYDLATKLALVTTDRQSGFDRHLASVPFKGQVLNLTSAYWFELTKDIIPNHLLSVPHPNVSIVKKCTPFPIEFVVRSYMTGSTSTSIWKNYQDGGMKKNEKLAKTILTPTTKEEEHDRPISEAEIMSEGWMKQEDFDVCAKAALTVFAKGQEIAAERGLILVDTKYEFGKDENGVINLIDEVNTPDSSRYWLANSYKERIAAGKEPENIDKEFLRLWFRDNCDPYKDEVIPDAPKDLVVELSRRYVKLYETITGKEFEFQKGAEGAVAEAIQKSV</sequence>
<dbReference type="PROSITE" id="PS01057">
    <property type="entry name" value="SAICAR_SYNTHETASE_1"/>
    <property type="match status" value="1"/>
</dbReference>
<feature type="domain" description="SAICAR synthetase/ADE2 N-terminal" evidence="8">
    <location>
        <begin position="42"/>
        <end position="275"/>
    </location>
</feature>
<name>A0AAD8XR33_9STRA</name>
<evidence type="ECO:0000313" key="10">
    <source>
        <dbReference type="Proteomes" id="UP001224775"/>
    </source>
</evidence>
<comment type="pathway">
    <text evidence="1">Purine metabolism; IMP biosynthesis via de novo pathway; 5-amino-1-(5-phospho-D-ribosyl)imidazole-4-carboxamide from 5-amino-1-(5-phospho-D-ribosyl)imidazole-4-carboxylate: step 1/2.</text>
</comment>
<dbReference type="InterPro" id="IPR028923">
    <property type="entry name" value="SAICAR_synt/ADE2_N"/>
</dbReference>
<dbReference type="GO" id="GO:0005737">
    <property type="term" value="C:cytoplasm"/>
    <property type="evidence" value="ECO:0007669"/>
    <property type="project" value="TreeGrafter"/>
</dbReference>
<evidence type="ECO:0000256" key="7">
    <source>
        <dbReference type="ARBA" id="ARBA00030409"/>
    </source>
</evidence>
<dbReference type="Pfam" id="PF01259">
    <property type="entry name" value="SAICAR_synt"/>
    <property type="match status" value="1"/>
</dbReference>
<organism evidence="9 10">
    <name type="scientific">Skeletonema marinoi</name>
    <dbReference type="NCBI Taxonomy" id="267567"/>
    <lineage>
        <taxon>Eukaryota</taxon>
        <taxon>Sar</taxon>
        <taxon>Stramenopiles</taxon>
        <taxon>Ochrophyta</taxon>
        <taxon>Bacillariophyta</taxon>
        <taxon>Coscinodiscophyceae</taxon>
        <taxon>Thalassiosirophycidae</taxon>
        <taxon>Thalassiosirales</taxon>
        <taxon>Skeletonemataceae</taxon>
        <taxon>Skeletonema</taxon>
        <taxon>Skeletonema marinoi-dohrnii complex</taxon>
    </lineage>
</organism>
<dbReference type="Proteomes" id="UP001224775">
    <property type="component" value="Unassembled WGS sequence"/>
</dbReference>
<gene>
    <name evidence="9" type="ORF">QTG54_017036</name>
</gene>
<dbReference type="NCBIfam" id="NF009251">
    <property type="entry name" value="PRK12607.1"/>
    <property type="match status" value="1"/>
</dbReference>
<dbReference type="EC" id="6.3.2.6" evidence="2"/>
<keyword evidence="3 9" id="KW-0436">Ligase</keyword>
<dbReference type="HAMAP" id="MF_00137">
    <property type="entry name" value="SAICAR_synth"/>
    <property type="match status" value="1"/>
</dbReference>
<dbReference type="GO" id="GO:0005524">
    <property type="term" value="F:ATP binding"/>
    <property type="evidence" value="ECO:0007669"/>
    <property type="project" value="UniProtKB-KW"/>
</dbReference>
<dbReference type="SUPFAM" id="SSF56104">
    <property type="entry name" value="SAICAR synthase-like"/>
    <property type="match status" value="1"/>
</dbReference>
<evidence type="ECO:0000256" key="5">
    <source>
        <dbReference type="ARBA" id="ARBA00022755"/>
    </source>
</evidence>
<comment type="caution">
    <text evidence="9">The sequence shown here is derived from an EMBL/GenBank/DDBJ whole genome shotgun (WGS) entry which is preliminary data.</text>
</comment>
<evidence type="ECO:0000256" key="2">
    <source>
        <dbReference type="ARBA" id="ARBA00012217"/>
    </source>
</evidence>
<dbReference type="CDD" id="cd01414">
    <property type="entry name" value="SAICAR_synt_Sc"/>
    <property type="match status" value="1"/>
</dbReference>
<dbReference type="EMBL" id="JATAAI010000077">
    <property type="protein sequence ID" value="KAK1732261.1"/>
    <property type="molecule type" value="Genomic_DNA"/>
</dbReference>
<evidence type="ECO:0000256" key="6">
    <source>
        <dbReference type="ARBA" id="ARBA00022840"/>
    </source>
</evidence>
<proteinExistence type="inferred from homology"/>
<keyword evidence="6" id="KW-0067">ATP-binding</keyword>
<reference evidence="9" key="1">
    <citation type="submission" date="2023-06" db="EMBL/GenBank/DDBJ databases">
        <title>Survivors Of The Sea: Transcriptome response of Skeletonema marinoi to long-term dormancy.</title>
        <authorList>
            <person name="Pinder M.I.M."/>
            <person name="Kourtchenko O."/>
            <person name="Robertson E.K."/>
            <person name="Larsson T."/>
            <person name="Maumus F."/>
            <person name="Osuna-Cruz C.M."/>
            <person name="Vancaester E."/>
            <person name="Stenow R."/>
            <person name="Vandepoele K."/>
            <person name="Ploug H."/>
            <person name="Bruchert V."/>
            <person name="Godhe A."/>
            <person name="Topel M."/>
        </authorList>
    </citation>
    <scope>NUCLEOTIDE SEQUENCE</scope>
    <source>
        <strain evidence="9">R05AC</strain>
    </source>
</reference>
<dbReference type="PANTHER" id="PTHR43700:SF1">
    <property type="entry name" value="PHOSPHORIBOSYLAMINOIMIDAZOLE-SUCCINOCARBOXAMIDE SYNTHASE"/>
    <property type="match status" value="1"/>
</dbReference>
<keyword evidence="4" id="KW-0547">Nucleotide-binding</keyword>
<evidence type="ECO:0000256" key="4">
    <source>
        <dbReference type="ARBA" id="ARBA00022741"/>
    </source>
</evidence>
<dbReference type="AlphaFoldDB" id="A0AAD8XR33"/>
<keyword evidence="10" id="KW-1185">Reference proteome</keyword>
<dbReference type="Gene3D" id="3.30.200.20">
    <property type="entry name" value="Phosphorylase Kinase, domain 1"/>
    <property type="match status" value="1"/>
</dbReference>
<dbReference type="Gene3D" id="3.30.470.20">
    <property type="entry name" value="ATP-grasp fold, B domain"/>
    <property type="match status" value="1"/>
</dbReference>
<accession>A0AAD8XR33</accession>
<dbReference type="GO" id="GO:0006189">
    <property type="term" value="P:'de novo' IMP biosynthetic process"/>
    <property type="evidence" value="ECO:0007669"/>
    <property type="project" value="TreeGrafter"/>
</dbReference>
<dbReference type="InterPro" id="IPR018236">
    <property type="entry name" value="SAICAR_synthetase_CS"/>
</dbReference>